<feature type="domain" description="N-acetyltransferase" evidence="1">
    <location>
        <begin position="4"/>
        <end position="146"/>
    </location>
</feature>
<evidence type="ECO:0000259" key="1">
    <source>
        <dbReference type="PROSITE" id="PS51186"/>
    </source>
</evidence>
<reference evidence="2 3" key="1">
    <citation type="submission" date="2020-01" db="EMBL/GenBank/DDBJ databases">
        <title>Paenibacillus soybeanensis sp. nov. isolated from the nodules of soybean (Glycine max(L.) Merr).</title>
        <authorList>
            <person name="Wang H."/>
        </authorList>
    </citation>
    <scope>NUCLEOTIDE SEQUENCE [LARGE SCALE GENOMIC DNA]</scope>
    <source>
        <strain evidence="2 3">DSM 23054</strain>
    </source>
</reference>
<evidence type="ECO:0000313" key="2">
    <source>
        <dbReference type="EMBL" id="NBC70152.1"/>
    </source>
</evidence>
<dbReference type="PANTHER" id="PTHR43072:SF60">
    <property type="entry name" value="L-2,4-DIAMINOBUTYRIC ACID ACETYLTRANSFERASE"/>
    <property type="match status" value="1"/>
</dbReference>
<keyword evidence="3" id="KW-1185">Reference proteome</keyword>
<dbReference type="SUPFAM" id="SSF55729">
    <property type="entry name" value="Acyl-CoA N-acyltransferases (Nat)"/>
    <property type="match status" value="1"/>
</dbReference>
<protein>
    <submittedName>
        <fullName evidence="2">GNAT family N-acetyltransferase</fullName>
    </submittedName>
</protein>
<dbReference type="EMBL" id="JAAAMU010000006">
    <property type="protein sequence ID" value="NBC70152.1"/>
    <property type="molecule type" value="Genomic_DNA"/>
</dbReference>
<evidence type="ECO:0000313" key="3">
    <source>
        <dbReference type="Proteomes" id="UP000558113"/>
    </source>
</evidence>
<dbReference type="PROSITE" id="PS51186">
    <property type="entry name" value="GNAT"/>
    <property type="match status" value="1"/>
</dbReference>
<gene>
    <name evidence="2" type="ORF">GT003_14230</name>
</gene>
<dbReference type="CDD" id="cd04301">
    <property type="entry name" value="NAT_SF"/>
    <property type="match status" value="1"/>
</dbReference>
<comment type="caution">
    <text evidence="2">The sequence shown here is derived from an EMBL/GenBank/DDBJ whole genome shotgun (WGS) entry which is preliminary data.</text>
</comment>
<dbReference type="PANTHER" id="PTHR43072">
    <property type="entry name" value="N-ACETYLTRANSFERASE"/>
    <property type="match status" value="1"/>
</dbReference>
<dbReference type="InterPro" id="IPR016181">
    <property type="entry name" value="Acyl_CoA_acyltransferase"/>
</dbReference>
<dbReference type="Gene3D" id="3.40.630.30">
    <property type="match status" value="1"/>
</dbReference>
<dbReference type="Proteomes" id="UP000558113">
    <property type="component" value="Unassembled WGS sequence"/>
</dbReference>
<dbReference type="Pfam" id="PF00583">
    <property type="entry name" value="Acetyltransf_1"/>
    <property type="match status" value="1"/>
</dbReference>
<dbReference type="OrthoDB" id="9789603at2"/>
<dbReference type="GO" id="GO:0016747">
    <property type="term" value="F:acyltransferase activity, transferring groups other than amino-acyl groups"/>
    <property type="evidence" value="ECO:0007669"/>
    <property type="project" value="InterPro"/>
</dbReference>
<name>A0A7X4YPL6_9BACL</name>
<sequence>MDHIAIRKAEIGDVQGLSELFVEFIGEKSNAAAMKNQLEILSNHPNYFVAAACDGNRVVGTAMGIICYDLVGHCYPFMLIENVVVSFEYRGQGVGKLLLQALEEFGQKNKCSYAMLMSSGNRESAHKFYESIGYSTDKRGFVKRLV</sequence>
<dbReference type="RefSeq" id="WP_161698785.1">
    <property type="nucleotide sequence ID" value="NZ_JAAAMU010000006.1"/>
</dbReference>
<organism evidence="2 3">
    <name type="scientific">Paenibacillus sacheonensis</name>
    <dbReference type="NCBI Taxonomy" id="742054"/>
    <lineage>
        <taxon>Bacteria</taxon>
        <taxon>Bacillati</taxon>
        <taxon>Bacillota</taxon>
        <taxon>Bacilli</taxon>
        <taxon>Bacillales</taxon>
        <taxon>Paenibacillaceae</taxon>
        <taxon>Paenibacillus</taxon>
    </lineage>
</organism>
<accession>A0A7X4YPL6</accession>
<keyword evidence="2" id="KW-0808">Transferase</keyword>
<dbReference type="InterPro" id="IPR000182">
    <property type="entry name" value="GNAT_dom"/>
</dbReference>
<dbReference type="AlphaFoldDB" id="A0A7X4YPL6"/>
<proteinExistence type="predicted"/>